<dbReference type="InterPro" id="IPR017981">
    <property type="entry name" value="GPCR_2-like_7TM"/>
</dbReference>
<feature type="transmembrane region" description="Helical" evidence="5">
    <location>
        <begin position="98"/>
        <end position="117"/>
    </location>
</feature>
<dbReference type="GO" id="GO:0030552">
    <property type="term" value="F:cAMP binding"/>
    <property type="evidence" value="ECO:0007669"/>
    <property type="project" value="InterPro"/>
</dbReference>
<proteinExistence type="predicted"/>
<feature type="transmembrane region" description="Helical" evidence="5">
    <location>
        <begin position="273"/>
        <end position="295"/>
    </location>
</feature>
<dbReference type="GO" id="GO:0007166">
    <property type="term" value="P:cell surface receptor signaling pathway"/>
    <property type="evidence" value="ECO:0007669"/>
    <property type="project" value="InterPro"/>
</dbReference>
<dbReference type="GO" id="GO:0007189">
    <property type="term" value="P:adenylate cyclase-activating G protein-coupled receptor signaling pathway"/>
    <property type="evidence" value="ECO:0007669"/>
    <property type="project" value="TreeGrafter"/>
</dbReference>
<evidence type="ECO:0000256" key="4">
    <source>
        <dbReference type="ARBA" id="ARBA00023136"/>
    </source>
</evidence>
<feature type="transmembrane region" description="Helical" evidence="5">
    <location>
        <begin position="57"/>
        <end position="78"/>
    </location>
</feature>
<feature type="transmembrane region" description="Helical" evidence="5">
    <location>
        <begin position="129"/>
        <end position="149"/>
    </location>
</feature>
<dbReference type="PRINTS" id="PR00247">
    <property type="entry name" value="GPCRCAMP"/>
</dbReference>
<dbReference type="EMBL" id="LSMT01000003">
    <property type="protein sequence ID" value="PFX34664.1"/>
    <property type="molecule type" value="Genomic_DNA"/>
</dbReference>
<sequence>MSLHSPTFSNSSFESEANSVVNRVVTTVSASLSILGTSLIIITFIAWKDLRSTSRKILVFISIGDFFIAGGNLWGVWLARNDHTTIPCKAQSFVTTCASLWSFFWTTFLSIFMYTAVARRQAEKADKMLRYFHIFGWGIPLIITGIAFGENKLGNDYDFYSAGWCWISGNLTTREKQIWMLLTGKAWEMAAYVLISTFFWGLKYHIRKEVYHRKKQFTSLQNKESAIKAERRLTMLPIIFILVRIWGTIRFIIYLLDNQITAAALKSDWEKALLYLQGIGDSSQGLANFLLFCLFTEKFRGRLKLAAKECLQCCKSPSGDPPPRMDRSGEFQNDHRTLINESSNLLASTSTSVEQGP</sequence>
<evidence type="ECO:0000259" key="6">
    <source>
        <dbReference type="PROSITE" id="PS50261"/>
    </source>
</evidence>
<organism evidence="7 8">
    <name type="scientific">Stylophora pistillata</name>
    <name type="common">Smooth cauliflower coral</name>
    <dbReference type="NCBI Taxonomy" id="50429"/>
    <lineage>
        <taxon>Eukaryota</taxon>
        <taxon>Metazoa</taxon>
        <taxon>Cnidaria</taxon>
        <taxon>Anthozoa</taxon>
        <taxon>Hexacorallia</taxon>
        <taxon>Scleractinia</taxon>
        <taxon>Astrocoeniina</taxon>
        <taxon>Pocilloporidae</taxon>
        <taxon>Stylophora</taxon>
    </lineage>
</organism>
<dbReference type="Pfam" id="PF05462">
    <property type="entry name" value="Dicty_CAR"/>
    <property type="match status" value="1"/>
</dbReference>
<dbReference type="GO" id="GO:0005886">
    <property type="term" value="C:plasma membrane"/>
    <property type="evidence" value="ECO:0007669"/>
    <property type="project" value="TreeGrafter"/>
</dbReference>
<feature type="transmembrane region" description="Helical" evidence="5">
    <location>
        <begin position="20"/>
        <end position="45"/>
    </location>
</feature>
<keyword evidence="8" id="KW-1185">Reference proteome</keyword>
<keyword evidence="7" id="KW-0675">Receptor</keyword>
<dbReference type="SUPFAM" id="SSF81321">
    <property type="entry name" value="Family A G protein-coupled receptor-like"/>
    <property type="match status" value="1"/>
</dbReference>
<evidence type="ECO:0000256" key="5">
    <source>
        <dbReference type="SAM" id="Phobius"/>
    </source>
</evidence>
<dbReference type="Gene3D" id="1.20.1070.10">
    <property type="entry name" value="Rhodopsin 7-helix transmembrane proteins"/>
    <property type="match status" value="1"/>
</dbReference>
<protein>
    <submittedName>
        <fullName evidence="7">Putative G-protein coupled receptor 157</fullName>
    </submittedName>
</protein>
<evidence type="ECO:0000256" key="1">
    <source>
        <dbReference type="ARBA" id="ARBA00004141"/>
    </source>
</evidence>
<feature type="transmembrane region" description="Helical" evidence="5">
    <location>
        <begin position="189"/>
        <end position="206"/>
    </location>
</feature>
<dbReference type="OrthoDB" id="100006at2759"/>
<comment type="subcellular location">
    <subcellularLocation>
        <location evidence="1">Membrane</location>
        <topology evidence="1">Multi-pass membrane protein</topology>
    </subcellularLocation>
</comment>
<dbReference type="GO" id="GO:0004930">
    <property type="term" value="F:G protein-coupled receptor activity"/>
    <property type="evidence" value="ECO:0007669"/>
    <property type="project" value="InterPro"/>
</dbReference>
<keyword evidence="4 5" id="KW-0472">Membrane</keyword>
<dbReference type="PRINTS" id="PR02001">
    <property type="entry name" value="GCR1CAMPR"/>
</dbReference>
<comment type="caution">
    <text evidence="7">The sequence shown here is derived from an EMBL/GenBank/DDBJ whole genome shotgun (WGS) entry which is preliminary data.</text>
</comment>
<evidence type="ECO:0000256" key="3">
    <source>
        <dbReference type="ARBA" id="ARBA00022989"/>
    </source>
</evidence>
<dbReference type="AlphaFoldDB" id="A0A2B4SVG1"/>
<evidence type="ECO:0000313" key="8">
    <source>
        <dbReference type="Proteomes" id="UP000225706"/>
    </source>
</evidence>
<name>A0A2B4SVG1_STYPI</name>
<dbReference type="STRING" id="50429.A0A2B4SVG1"/>
<gene>
    <name evidence="7" type="primary">Gpr157</name>
    <name evidence="7" type="ORF">AWC38_SpisGene462</name>
</gene>
<dbReference type="PANTHER" id="PTHR23112">
    <property type="entry name" value="G PROTEIN-COUPLED RECEPTOR 157-RELATED"/>
    <property type="match status" value="1"/>
</dbReference>
<evidence type="ECO:0000313" key="7">
    <source>
        <dbReference type="EMBL" id="PFX34664.1"/>
    </source>
</evidence>
<feature type="transmembrane region" description="Helical" evidence="5">
    <location>
        <begin position="233"/>
        <end position="253"/>
    </location>
</feature>
<dbReference type="Proteomes" id="UP000225706">
    <property type="component" value="Unassembled WGS sequence"/>
</dbReference>
<dbReference type="PANTHER" id="PTHR23112:SF47">
    <property type="entry name" value="G-PROTEIN COUPLED RECEPTOR 157"/>
    <property type="match status" value="1"/>
</dbReference>
<feature type="domain" description="G-protein coupled receptors family 2 profile 2" evidence="6">
    <location>
        <begin position="22"/>
        <end position="296"/>
    </location>
</feature>
<dbReference type="InterPro" id="IPR022343">
    <property type="entry name" value="GCR1-cAMP_receptor"/>
</dbReference>
<dbReference type="InterPro" id="IPR000848">
    <property type="entry name" value="GPCR_cAMP"/>
</dbReference>
<dbReference type="PROSITE" id="PS50261">
    <property type="entry name" value="G_PROTEIN_RECEP_F2_4"/>
    <property type="match status" value="1"/>
</dbReference>
<reference evidence="8" key="1">
    <citation type="journal article" date="2017" name="bioRxiv">
        <title>Comparative analysis of the genomes of Stylophora pistillata and Acropora digitifera provides evidence for extensive differences between species of corals.</title>
        <authorList>
            <person name="Voolstra C.R."/>
            <person name="Li Y."/>
            <person name="Liew Y.J."/>
            <person name="Baumgarten S."/>
            <person name="Zoccola D."/>
            <person name="Flot J.-F."/>
            <person name="Tambutte S."/>
            <person name="Allemand D."/>
            <person name="Aranda M."/>
        </authorList>
    </citation>
    <scope>NUCLEOTIDE SEQUENCE [LARGE SCALE GENOMIC DNA]</scope>
</reference>
<keyword evidence="2 5" id="KW-0812">Transmembrane</keyword>
<evidence type="ECO:0000256" key="2">
    <source>
        <dbReference type="ARBA" id="ARBA00022692"/>
    </source>
</evidence>
<keyword evidence="3 5" id="KW-1133">Transmembrane helix</keyword>
<accession>A0A2B4SVG1</accession>